<dbReference type="EMBL" id="CP020809">
    <property type="protein sequence ID" value="ART68701.1"/>
    <property type="molecule type" value="Genomic_DNA"/>
</dbReference>
<dbReference type="OrthoDB" id="4609397at2"/>
<dbReference type="KEGG" id="mdx:BTO20_08995"/>
<dbReference type="RefSeq" id="WP_087075163.1">
    <property type="nucleotide sequence ID" value="NZ_CP020809.1"/>
</dbReference>
<accession>A0A1Y0C0I6</accession>
<sequence>MPRYARLWTIGLVLAAVVALAVGAIVTVVMTKRLMSDDTAPTFHRGEWQPPEQTVLESSMRARPVPGWRTSVEDLGLPETNVFGRTDEPHVWSTPFIGAVGAKGYFLARSPGSPDAERWLVGLDVHTGKQLFAPVRIDAGPDFLDCFVNGPDSVLCISDAVREGNLESVAWAIDARTGSVLFNGPTKLHANSSNGPDVEQVGTYAVARAPGEGIYGIGPRTETTWFVPGVTIGTTKWTSDAAPPSLAAARDSVKGSDRMTVFSLIDGKVITPDLGKGLRPLTAVVYPGGFAFEATSDMKVSIPDVVIFFDDDGNHVGETKLSGFLSTLSKILPILESPDSTVFGANGAGLLQFPDQQLGQNARLIGHRLYAPESTWEGPVKVRRWRQFDLTTGQEGNACRPNMSGYVANDGRVGVFETVRYEITGATTFAMDLASCEKLWTTPVDPDSFHELWRIDNALVELSDDGKELHSLVAPA</sequence>
<proteinExistence type="predicted"/>
<name>A0A1Y0C0I6_9MYCO</name>
<reference evidence="1 2" key="1">
    <citation type="submission" date="2017-04" db="EMBL/GenBank/DDBJ databases">
        <title>Whole Genome Sequence of 1,4-Dioxane Degrading Bacterium Mycobacterium dioxanotrophicus PH-06.</title>
        <authorList>
            <person name="He Y."/>
        </authorList>
    </citation>
    <scope>NUCLEOTIDE SEQUENCE [LARGE SCALE GENOMIC DNA]</scope>
    <source>
        <strain evidence="1 2">PH-06</strain>
    </source>
</reference>
<evidence type="ECO:0008006" key="3">
    <source>
        <dbReference type="Google" id="ProtNLM"/>
    </source>
</evidence>
<evidence type="ECO:0000313" key="2">
    <source>
        <dbReference type="Proteomes" id="UP000195331"/>
    </source>
</evidence>
<dbReference type="AlphaFoldDB" id="A0A1Y0C0I6"/>
<evidence type="ECO:0000313" key="1">
    <source>
        <dbReference type="EMBL" id="ART68701.1"/>
    </source>
</evidence>
<gene>
    <name evidence="1" type="ORF">BTO20_08995</name>
</gene>
<organism evidence="1 2">
    <name type="scientific">Mycobacterium dioxanotrophicus</name>
    <dbReference type="NCBI Taxonomy" id="482462"/>
    <lineage>
        <taxon>Bacteria</taxon>
        <taxon>Bacillati</taxon>
        <taxon>Actinomycetota</taxon>
        <taxon>Actinomycetes</taxon>
        <taxon>Mycobacteriales</taxon>
        <taxon>Mycobacteriaceae</taxon>
        <taxon>Mycobacterium</taxon>
    </lineage>
</organism>
<dbReference type="Proteomes" id="UP000195331">
    <property type="component" value="Chromosome"/>
</dbReference>
<protein>
    <recommendedName>
        <fullName evidence="3">Pyrrolo-quinoline quinone</fullName>
    </recommendedName>
</protein>
<keyword evidence="2" id="KW-1185">Reference proteome</keyword>